<dbReference type="Proteomes" id="UP000483286">
    <property type="component" value="Unassembled WGS sequence"/>
</dbReference>
<dbReference type="AlphaFoldDB" id="A0A7C9HT94"/>
<proteinExistence type="predicted"/>
<keyword evidence="1" id="KW-0812">Transmembrane</keyword>
<protein>
    <submittedName>
        <fullName evidence="2">Uncharacterized protein</fullName>
    </submittedName>
</protein>
<keyword evidence="1" id="KW-0472">Membrane</keyword>
<sequence length="118" mass="12605">MSRLPWDTLLLWGSAALLLALVLLPVFTAWRVPALLPWPRAGLAVGAALLAAVVLTVLLTFALGLLGTVAPTWNPYRSAAFEPVDAGLFELFLSAFLALVLTAGGLLWWLRLLVRGTG</sequence>
<dbReference type="EMBL" id="WQLB01000024">
    <property type="protein sequence ID" value="MVN88207.1"/>
    <property type="molecule type" value="Genomic_DNA"/>
</dbReference>
<feature type="transmembrane region" description="Helical" evidence="1">
    <location>
        <begin position="41"/>
        <end position="66"/>
    </location>
</feature>
<evidence type="ECO:0000313" key="3">
    <source>
        <dbReference type="Proteomes" id="UP000483286"/>
    </source>
</evidence>
<dbReference type="RefSeq" id="WP_157460261.1">
    <property type="nucleotide sequence ID" value="NZ_WQLB01000024.1"/>
</dbReference>
<evidence type="ECO:0000313" key="2">
    <source>
        <dbReference type="EMBL" id="MVN88207.1"/>
    </source>
</evidence>
<keyword evidence="1" id="KW-1133">Transmembrane helix</keyword>
<evidence type="ECO:0000256" key="1">
    <source>
        <dbReference type="SAM" id="Phobius"/>
    </source>
</evidence>
<gene>
    <name evidence="2" type="ORF">GO986_15765</name>
</gene>
<comment type="caution">
    <text evidence="2">The sequence shown here is derived from an EMBL/GenBank/DDBJ whole genome shotgun (WGS) entry which is preliminary data.</text>
</comment>
<reference evidence="2 3" key="1">
    <citation type="submission" date="2019-12" db="EMBL/GenBank/DDBJ databases">
        <title>Deinococcus sp. HMF7620 Genome sequencing and assembly.</title>
        <authorList>
            <person name="Kang H."/>
            <person name="Kim H."/>
            <person name="Joh K."/>
        </authorList>
    </citation>
    <scope>NUCLEOTIDE SEQUENCE [LARGE SCALE GENOMIC DNA]</scope>
    <source>
        <strain evidence="2 3">HMF7620</strain>
    </source>
</reference>
<keyword evidence="3" id="KW-1185">Reference proteome</keyword>
<name>A0A7C9HT94_9DEIO</name>
<accession>A0A7C9HT94</accession>
<feature type="transmembrane region" description="Helical" evidence="1">
    <location>
        <begin position="87"/>
        <end position="110"/>
    </location>
</feature>
<organism evidence="2 3">
    <name type="scientific">Deinococcus arboris</name>
    <dbReference type="NCBI Taxonomy" id="2682977"/>
    <lineage>
        <taxon>Bacteria</taxon>
        <taxon>Thermotogati</taxon>
        <taxon>Deinococcota</taxon>
        <taxon>Deinococci</taxon>
        <taxon>Deinococcales</taxon>
        <taxon>Deinococcaceae</taxon>
        <taxon>Deinococcus</taxon>
    </lineage>
</organism>